<dbReference type="Proteomes" id="UP000053881">
    <property type="component" value="Unassembled WGS sequence"/>
</dbReference>
<dbReference type="Pfam" id="PF04347">
    <property type="entry name" value="FliO"/>
    <property type="match status" value="1"/>
</dbReference>
<evidence type="ECO:0000256" key="1">
    <source>
        <dbReference type="ARBA" id="ARBA00004236"/>
    </source>
</evidence>
<keyword evidence="2" id="KW-1003">Cell membrane</keyword>
<dbReference type="InterPro" id="IPR022781">
    <property type="entry name" value="Flagellar_biosynth_FliO"/>
</dbReference>
<evidence type="ECO:0000256" key="3">
    <source>
        <dbReference type="ARBA" id="ARBA00022692"/>
    </source>
</evidence>
<evidence type="ECO:0000256" key="2">
    <source>
        <dbReference type="ARBA" id="ARBA00022475"/>
    </source>
</evidence>
<comment type="subcellular location">
    <subcellularLocation>
        <location evidence="1">Cell membrane</location>
    </subcellularLocation>
</comment>
<comment type="caution">
    <text evidence="8">The sequence shown here is derived from an EMBL/GenBank/DDBJ whole genome shotgun (WGS) entry which is preliminary data.</text>
</comment>
<protein>
    <recommendedName>
        <fullName evidence="10">Flagellar biosynthesis protein FliZ</fullName>
    </recommendedName>
</protein>
<keyword evidence="3 6" id="KW-0812">Transmembrane</keyword>
<feature type="transmembrane region" description="Helical" evidence="6">
    <location>
        <begin position="76"/>
        <end position="94"/>
    </location>
</feature>
<feature type="chain" id="PRO_5006388272" description="Flagellar biosynthesis protein FliZ" evidence="7">
    <location>
        <begin position="29"/>
        <end position="231"/>
    </location>
</feature>
<evidence type="ECO:0000256" key="7">
    <source>
        <dbReference type="SAM" id="SignalP"/>
    </source>
</evidence>
<proteinExistence type="predicted"/>
<dbReference type="PATRIC" id="fig|217031.4.peg.7296"/>
<keyword evidence="4 6" id="KW-1133">Transmembrane helix</keyword>
<gene>
    <name evidence="8" type="ORF">ACA29_21455</name>
</gene>
<evidence type="ECO:0000256" key="6">
    <source>
        <dbReference type="SAM" id="Phobius"/>
    </source>
</evidence>
<dbReference type="AlphaFoldDB" id="A0A0Q9XYB6"/>
<organism evidence="8 9">
    <name type="scientific">Lederbergia galactosidilytica</name>
    <dbReference type="NCBI Taxonomy" id="217031"/>
    <lineage>
        <taxon>Bacteria</taxon>
        <taxon>Bacillati</taxon>
        <taxon>Bacillota</taxon>
        <taxon>Bacilli</taxon>
        <taxon>Bacillales</taxon>
        <taxon>Bacillaceae</taxon>
        <taxon>Lederbergia</taxon>
    </lineage>
</organism>
<feature type="signal peptide" evidence="7">
    <location>
        <begin position="1"/>
        <end position="28"/>
    </location>
</feature>
<evidence type="ECO:0000313" key="8">
    <source>
        <dbReference type="EMBL" id="KRG09746.1"/>
    </source>
</evidence>
<sequence length="231" mass="26796">MKRSKKWLLIFLGIFFVGNIYVNSQAHAASFDGSVADCFGENKDECQQQEDISNQSDTKIDENQSPGKVGIDFWDVFKMLASLVFVLAILYFLLKFIQKKSQSYQQNKIIQNIGGTALGGNRSVQLVKVGKRILILGVGEDIQYIQLLQEITDEKEMNEFLHQHNEQLEQKLEPVDLISKLFVKKTLKEKSERDSRPQFSFHQQLKNELNLVREQRQKVLERIERKDSQDE</sequence>
<name>A0A0Q9XYB6_9BACI</name>
<evidence type="ECO:0000256" key="4">
    <source>
        <dbReference type="ARBA" id="ARBA00022989"/>
    </source>
</evidence>
<keyword evidence="5 6" id="KW-0472">Membrane</keyword>
<reference evidence="8 9" key="1">
    <citation type="submission" date="2015-06" db="EMBL/GenBank/DDBJ databases">
        <title>Genome sequencing project of Bacillus galactosidilyticus PL133.</title>
        <authorList>
            <person name="Gaiero J."/>
            <person name="Nicol R."/>
            <person name="Habash M."/>
        </authorList>
    </citation>
    <scope>NUCLEOTIDE SEQUENCE [LARGE SCALE GENOMIC DNA]</scope>
    <source>
        <strain evidence="8 9">PL133</strain>
    </source>
</reference>
<accession>A0A0Q9XYB6</accession>
<evidence type="ECO:0000256" key="5">
    <source>
        <dbReference type="ARBA" id="ARBA00023136"/>
    </source>
</evidence>
<dbReference type="GO" id="GO:0016020">
    <property type="term" value="C:membrane"/>
    <property type="evidence" value="ECO:0007669"/>
    <property type="project" value="InterPro"/>
</dbReference>
<dbReference type="EMBL" id="LGPB01000137">
    <property type="protein sequence ID" value="KRG09746.1"/>
    <property type="molecule type" value="Genomic_DNA"/>
</dbReference>
<keyword evidence="7" id="KW-0732">Signal</keyword>
<dbReference type="GO" id="GO:0044781">
    <property type="term" value="P:bacterial-type flagellum organization"/>
    <property type="evidence" value="ECO:0007669"/>
    <property type="project" value="InterPro"/>
</dbReference>
<evidence type="ECO:0008006" key="10">
    <source>
        <dbReference type="Google" id="ProtNLM"/>
    </source>
</evidence>
<evidence type="ECO:0000313" key="9">
    <source>
        <dbReference type="Proteomes" id="UP000053881"/>
    </source>
</evidence>